<dbReference type="STRING" id="217031.ABB05_03585"/>
<dbReference type="Pfam" id="PF13411">
    <property type="entry name" value="MerR_1"/>
    <property type="match status" value="1"/>
</dbReference>
<dbReference type="InterPro" id="IPR000551">
    <property type="entry name" value="MerR-type_HTH_dom"/>
</dbReference>
<feature type="domain" description="HTH merR-type" evidence="2">
    <location>
        <begin position="4"/>
        <end position="72"/>
    </location>
</feature>
<evidence type="ECO:0000259" key="2">
    <source>
        <dbReference type="PROSITE" id="PS50937"/>
    </source>
</evidence>
<dbReference type="PANTHER" id="PTHR30204">
    <property type="entry name" value="REDOX-CYCLING DRUG-SENSING TRANSCRIPTIONAL ACTIVATOR SOXR"/>
    <property type="match status" value="1"/>
</dbReference>
<dbReference type="Gene3D" id="1.10.1660.10">
    <property type="match status" value="1"/>
</dbReference>
<keyword evidence="4" id="KW-1185">Reference proteome</keyword>
<dbReference type="Proteomes" id="UP000077881">
    <property type="component" value="Unassembled WGS sequence"/>
</dbReference>
<dbReference type="AlphaFoldDB" id="A0A178A6W8"/>
<organism evidence="3 4">
    <name type="scientific">Lederbergia galactosidilytica</name>
    <dbReference type="NCBI Taxonomy" id="217031"/>
    <lineage>
        <taxon>Bacteria</taxon>
        <taxon>Bacillati</taxon>
        <taxon>Bacillota</taxon>
        <taxon>Bacilli</taxon>
        <taxon>Bacillales</taxon>
        <taxon>Bacillaceae</taxon>
        <taxon>Lederbergia</taxon>
    </lineage>
</organism>
<comment type="caution">
    <text evidence="3">The sequence shown here is derived from an EMBL/GenBank/DDBJ whole genome shotgun (WGS) entry which is preliminary data.</text>
</comment>
<dbReference type="InterPro" id="IPR009061">
    <property type="entry name" value="DNA-bd_dom_put_sf"/>
</dbReference>
<keyword evidence="1" id="KW-0238">DNA-binding</keyword>
<accession>A0A178A6W8</accession>
<sequence length="248" mass="28961">MKKEYSVKEMSEHSGVTPRTIQYYDNEGILKANRNELGHRVYSEKQLYLLGQITFYKSIGFSLSEIKDKLVTVENKDIKSILDDQESVLYSQKESIQAKLDGVMVVKELINKGYKTPWEVLSYLIRSLNDVNMLTWKEYKFSEKEAKIFQQVFTSETMALDFYNTFRKLSLRAAAYKASKVPIESSLARSLANDWHDMVRNVTEGNEEILTAFQSVDKNREQWNLGERHLIEKAEAYLEDVVKYHQIK</sequence>
<dbReference type="GO" id="GO:0003700">
    <property type="term" value="F:DNA-binding transcription factor activity"/>
    <property type="evidence" value="ECO:0007669"/>
    <property type="project" value="InterPro"/>
</dbReference>
<evidence type="ECO:0000313" key="3">
    <source>
        <dbReference type="EMBL" id="OAK74838.1"/>
    </source>
</evidence>
<dbReference type="GO" id="GO:0003677">
    <property type="term" value="F:DNA binding"/>
    <property type="evidence" value="ECO:0007669"/>
    <property type="project" value="UniProtKB-KW"/>
</dbReference>
<dbReference type="SUPFAM" id="SSF46955">
    <property type="entry name" value="Putative DNA-binding domain"/>
    <property type="match status" value="1"/>
</dbReference>
<evidence type="ECO:0000313" key="4">
    <source>
        <dbReference type="Proteomes" id="UP000077881"/>
    </source>
</evidence>
<dbReference type="SMART" id="SM00422">
    <property type="entry name" value="HTH_MERR"/>
    <property type="match status" value="1"/>
</dbReference>
<gene>
    <name evidence="3" type="ORF">ABB05_03585</name>
</gene>
<dbReference type="PANTHER" id="PTHR30204:SF96">
    <property type="entry name" value="CHROMOSOME-ANCHORING PROTEIN RACA"/>
    <property type="match status" value="1"/>
</dbReference>
<dbReference type="PROSITE" id="PS50937">
    <property type="entry name" value="HTH_MERR_2"/>
    <property type="match status" value="1"/>
</dbReference>
<dbReference type="InterPro" id="IPR047057">
    <property type="entry name" value="MerR_fam"/>
</dbReference>
<dbReference type="RefSeq" id="WP_057984933.1">
    <property type="nucleotide sequence ID" value="NZ_JAGGKH010000027.1"/>
</dbReference>
<dbReference type="PATRIC" id="fig|217031.6.peg.788"/>
<name>A0A178A6W8_9BACI</name>
<reference evidence="3 4" key="1">
    <citation type="submission" date="2015-05" db="EMBL/GenBank/DDBJ databases">
        <title>Comparison of genome.</title>
        <authorList>
            <person name="Zheng Z."/>
            <person name="Sun M."/>
        </authorList>
    </citation>
    <scope>NUCLEOTIDE SEQUENCE [LARGE SCALE GENOMIC DNA]</scope>
    <source>
        <strain evidence="3 4">G25-74</strain>
    </source>
</reference>
<dbReference type="OrthoDB" id="9811174at2"/>
<dbReference type="CDD" id="cd01106">
    <property type="entry name" value="HTH_TipAL-Mta"/>
    <property type="match status" value="1"/>
</dbReference>
<protein>
    <submittedName>
        <fullName evidence="3">MerR family transcriptional regulator</fullName>
    </submittedName>
</protein>
<proteinExistence type="predicted"/>
<evidence type="ECO:0000256" key="1">
    <source>
        <dbReference type="ARBA" id="ARBA00023125"/>
    </source>
</evidence>
<dbReference type="EMBL" id="LDJR01000018">
    <property type="protein sequence ID" value="OAK74838.1"/>
    <property type="molecule type" value="Genomic_DNA"/>
</dbReference>